<dbReference type="EMBL" id="SWLB01000013">
    <property type="protein sequence ID" value="KAF3330276.1"/>
    <property type="molecule type" value="Genomic_DNA"/>
</dbReference>
<dbReference type="OrthoDB" id="10251809at2759"/>
<dbReference type="Pfam" id="PF01344">
    <property type="entry name" value="Kelch_1"/>
    <property type="match status" value="1"/>
</dbReference>
<dbReference type="Pfam" id="PF24681">
    <property type="entry name" value="Kelch_KLHDC2_KLHL20_DRC7"/>
    <property type="match status" value="1"/>
</dbReference>
<keyword evidence="1" id="KW-0880">Kelch repeat</keyword>
<keyword evidence="6" id="KW-1185">Reference proteome</keyword>
<evidence type="ECO:0000256" key="3">
    <source>
        <dbReference type="SAM" id="Coils"/>
    </source>
</evidence>
<evidence type="ECO:0000256" key="4">
    <source>
        <dbReference type="SAM" id="MobiDB-lite"/>
    </source>
</evidence>
<keyword evidence="2" id="KW-0677">Repeat</keyword>
<accession>A0A833R5H8</accession>
<protein>
    <submittedName>
        <fullName evidence="5">Acyl-CoA-binding domain-containing protein 4</fullName>
    </submittedName>
</protein>
<dbReference type="Proteomes" id="UP000623129">
    <property type="component" value="Unassembled WGS sequence"/>
</dbReference>
<dbReference type="Gene3D" id="2.120.10.80">
    <property type="entry name" value="Kelch-type beta propeller"/>
    <property type="match status" value="2"/>
</dbReference>
<evidence type="ECO:0000256" key="2">
    <source>
        <dbReference type="ARBA" id="ARBA00022737"/>
    </source>
</evidence>
<gene>
    <name evidence="5" type="ORF">FCM35_KLT03630</name>
</gene>
<keyword evidence="3" id="KW-0175">Coiled coil</keyword>
<evidence type="ECO:0000313" key="5">
    <source>
        <dbReference type="EMBL" id="KAF3330276.1"/>
    </source>
</evidence>
<comment type="caution">
    <text evidence="5">The sequence shown here is derived from an EMBL/GenBank/DDBJ whole genome shotgun (WGS) entry which is preliminary data.</text>
</comment>
<name>A0A833R5H8_9POAL</name>
<dbReference type="PANTHER" id="PTHR46093">
    <property type="entry name" value="ACYL-COA-BINDING DOMAIN-CONTAINING PROTEIN 5"/>
    <property type="match status" value="1"/>
</dbReference>
<evidence type="ECO:0000313" key="6">
    <source>
        <dbReference type="Proteomes" id="UP000623129"/>
    </source>
</evidence>
<dbReference type="InterPro" id="IPR006652">
    <property type="entry name" value="Kelch_1"/>
</dbReference>
<organism evidence="5 6">
    <name type="scientific">Carex littledalei</name>
    <dbReference type="NCBI Taxonomy" id="544730"/>
    <lineage>
        <taxon>Eukaryota</taxon>
        <taxon>Viridiplantae</taxon>
        <taxon>Streptophyta</taxon>
        <taxon>Embryophyta</taxon>
        <taxon>Tracheophyta</taxon>
        <taxon>Spermatophyta</taxon>
        <taxon>Magnoliopsida</taxon>
        <taxon>Liliopsida</taxon>
        <taxon>Poales</taxon>
        <taxon>Cyperaceae</taxon>
        <taxon>Cyperoideae</taxon>
        <taxon>Cariceae</taxon>
        <taxon>Carex</taxon>
        <taxon>Carex subgen. Euthyceras</taxon>
    </lineage>
</organism>
<reference evidence="5" key="1">
    <citation type="submission" date="2020-01" db="EMBL/GenBank/DDBJ databases">
        <title>Genome sequence of Kobresia littledalei, the first chromosome-level genome in the family Cyperaceae.</title>
        <authorList>
            <person name="Qu G."/>
        </authorList>
    </citation>
    <scope>NUCLEOTIDE SEQUENCE</scope>
    <source>
        <strain evidence="5">C.B.Clarke</strain>
        <tissue evidence="5">Leaf</tissue>
    </source>
</reference>
<dbReference type="SUPFAM" id="SSF117281">
    <property type="entry name" value="Kelch motif"/>
    <property type="match status" value="1"/>
</dbReference>
<proteinExistence type="predicted"/>
<evidence type="ECO:0000256" key="1">
    <source>
        <dbReference type="ARBA" id="ARBA00022441"/>
    </source>
</evidence>
<dbReference type="InterPro" id="IPR015915">
    <property type="entry name" value="Kelch-typ_b-propeller"/>
</dbReference>
<sequence>MPKMFGFSRRKMKLGRLKSHQGDSLHVPRSPVRPVKRLSQSNGENVITTSVSGRIDELECRYSSGTFDFNSHAFDHTDNWTVLSTEGDKPAPRFSHAAAVIGSKMVVVGGDSGHRLLDDTRILSLDKLTWALASPKIYLSPSGRSSKIPACKGHCLVPWGKTIILIGGKTEPSFERVSVWSFDIETECWFRLEAKGEVPSGRSGHTVTRAGQVLFLFGGENSKGKKLNDLHMFDLKSSTWLPLRYKGTGPSSRSNHVAVLHEDRNLFIFGGHSKSKTLNDLYSLDFETMVWSRIKTRGIHPSPRAGCCGALCGNKWYISGGGSKKKRHADTLVLDVVRFEWSECVTPPGSSITSNKGFSMVPLCQRDKIVLVAFGGNRKEPSNKVEILVQFQNDHAMSWRSAPDTDRLSYQDEDSLSNAVTRLYSFDSVARHSLASAVQDPVASGRRSFSDTLVEIGSGSGSGNGSVSLRKQFSQEEESSLAQKLLRPLDDEKFRGSFQANNGVSNPSEAYQPHNAKISNLIKKNNQLEEQLQTLMDSKETIQKDLNVAVIAKAEAERRLEDALKEVQLLKEKVSGLELAQEEANSLSNSVHSDNVRLEHDVAFLKAILDDTQKELHSTRGVLRGERARAMQFQMELYNIKQRYHTMENRAPTPRKSYNNNM</sequence>
<feature type="region of interest" description="Disordered" evidence="4">
    <location>
        <begin position="16"/>
        <end position="44"/>
    </location>
</feature>
<feature type="coiled-coil region" evidence="3">
    <location>
        <begin position="518"/>
        <end position="615"/>
    </location>
</feature>
<dbReference type="PANTHER" id="PTHR46093:SF4">
    <property type="entry name" value="GALACTOSE OXIDASE_KELCH REPEAT SUPERFAMILY PROTEIN"/>
    <property type="match status" value="1"/>
</dbReference>
<dbReference type="AlphaFoldDB" id="A0A833R5H8"/>